<dbReference type="Gene3D" id="3.30.1330.60">
    <property type="entry name" value="OmpA-like domain"/>
    <property type="match status" value="1"/>
</dbReference>
<dbReference type="Gene3D" id="3.30.1150.10">
    <property type="match status" value="1"/>
</dbReference>
<evidence type="ECO:0000256" key="3">
    <source>
        <dbReference type="ARBA" id="ARBA00022448"/>
    </source>
</evidence>
<feature type="chain" id="PRO_5042290345" evidence="10">
    <location>
        <begin position="20"/>
        <end position="525"/>
    </location>
</feature>
<feature type="domain" description="TonB C-terminal" evidence="11">
    <location>
        <begin position="279"/>
        <end position="375"/>
    </location>
</feature>
<proteinExistence type="inferred from homology"/>
<keyword evidence="6" id="KW-0812">Transmembrane</keyword>
<organism evidence="12 13">
    <name type="scientific">Plebeiibacterium sediminum</name>
    <dbReference type="NCBI Taxonomy" id="2992112"/>
    <lineage>
        <taxon>Bacteria</taxon>
        <taxon>Pseudomonadati</taxon>
        <taxon>Bacteroidota</taxon>
        <taxon>Bacteroidia</taxon>
        <taxon>Marinilabiliales</taxon>
        <taxon>Marinilabiliaceae</taxon>
        <taxon>Plebeiibacterium</taxon>
    </lineage>
</organism>
<evidence type="ECO:0000313" key="12">
    <source>
        <dbReference type="EMBL" id="MCW3787630.1"/>
    </source>
</evidence>
<evidence type="ECO:0000256" key="10">
    <source>
        <dbReference type="SAM" id="SignalP"/>
    </source>
</evidence>
<evidence type="ECO:0000256" key="9">
    <source>
        <dbReference type="ARBA" id="ARBA00023136"/>
    </source>
</evidence>
<dbReference type="GO" id="GO:0098797">
    <property type="term" value="C:plasma membrane protein complex"/>
    <property type="evidence" value="ECO:0007669"/>
    <property type="project" value="TreeGrafter"/>
</dbReference>
<keyword evidence="7" id="KW-0653">Protein transport</keyword>
<dbReference type="GO" id="GO:0055085">
    <property type="term" value="P:transmembrane transport"/>
    <property type="evidence" value="ECO:0007669"/>
    <property type="project" value="InterPro"/>
</dbReference>
<gene>
    <name evidence="12" type="ORF">OM075_14235</name>
</gene>
<comment type="caution">
    <text evidence="12">The sequence shown here is derived from an EMBL/GenBank/DDBJ whole genome shotgun (WGS) entry which is preliminary data.</text>
</comment>
<dbReference type="InterPro" id="IPR006260">
    <property type="entry name" value="TonB/TolA_C"/>
</dbReference>
<name>A0AAE3M6S7_9BACT</name>
<dbReference type="Pfam" id="PF03544">
    <property type="entry name" value="TonB_C"/>
    <property type="match status" value="1"/>
</dbReference>
<keyword evidence="5" id="KW-0997">Cell inner membrane</keyword>
<evidence type="ECO:0000256" key="7">
    <source>
        <dbReference type="ARBA" id="ARBA00022927"/>
    </source>
</evidence>
<keyword evidence="4" id="KW-1003">Cell membrane</keyword>
<protein>
    <submittedName>
        <fullName evidence="12">TonB family protein</fullName>
    </submittedName>
</protein>
<evidence type="ECO:0000259" key="11">
    <source>
        <dbReference type="PROSITE" id="PS52015"/>
    </source>
</evidence>
<keyword evidence="9" id="KW-0472">Membrane</keyword>
<dbReference type="PROSITE" id="PS52015">
    <property type="entry name" value="TONB_CTD"/>
    <property type="match status" value="1"/>
</dbReference>
<keyword evidence="13" id="KW-1185">Reference proteome</keyword>
<evidence type="ECO:0000256" key="4">
    <source>
        <dbReference type="ARBA" id="ARBA00022475"/>
    </source>
</evidence>
<dbReference type="GO" id="GO:0015031">
    <property type="term" value="P:protein transport"/>
    <property type="evidence" value="ECO:0007669"/>
    <property type="project" value="UniProtKB-KW"/>
</dbReference>
<accession>A0AAE3M6S7</accession>
<sequence length="525" mass="60544">MKRLTLFLFTSLVSVFTFSQNLTVNFDFDKWQVDEKSKVHILEFIKANNPTEVILEGFADTVGTTTYNKLLVKRRLEAIEDVILDVDQTIRIEKNNFGEAKSLSNHVEFRKVDIFLPSIKYIPKEPNYKTSQGFLIDNMNDTIIECEDGTRIEIPQNSLIVRETQAKPKGLIRFEVTEYYDVPEMIDANLTTQSGHEILETGGMLYIQAFSDDKECVIKDQFDIGINFRGITENDSMHMFTGFETNDGVDWKLLKTKPVIEQIERDYFIVDNMPTFLGGSVGAFKSYVSSRLRYPVIAQEKGIQGRVLVSFIVDKSGSIKNPKIVKSVHPSLDYEILRVLSLTPRWIPGTQKGRIVPVEIMIPFDFILNSGLPIDSTNRQTSKADFDVFVQNDSVIQKYEKQNQLFKEFYLRTNKMGWINCDKFYYYQNKKDIKIHTKTVAGNYYAIFNENRSIMRPNSYNIKSQIIGFNNIPSNQKVMIIGFKIINDEVYFTSFETNPNNETYEPGFEKVDKEELVAKMKSLGL</sequence>
<comment type="similarity">
    <text evidence="2">Belongs to the TonB family.</text>
</comment>
<dbReference type="InterPro" id="IPR036737">
    <property type="entry name" value="OmpA-like_sf"/>
</dbReference>
<evidence type="ECO:0000256" key="5">
    <source>
        <dbReference type="ARBA" id="ARBA00022519"/>
    </source>
</evidence>
<dbReference type="InterPro" id="IPR037682">
    <property type="entry name" value="TonB_C"/>
</dbReference>
<dbReference type="GO" id="GO:0031992">
    <property type="term" value="F:energy transducer activity"/>
    <property type="evidence" value="ECO:0007669"/>
    <property type="project" value="TreeGrafter"/>
</dbReference>
<evidence type="ECO:0000256" key="2">
    <source>
        <dbReference type="ARBA" id="ARBA00006555"/>
    </source>
</evidence>
<evidence type="ECO:0000256" key="8">
    <source>
        <dbReference type="ARBA" id="ARBA00022989"/>
    </source>
</evidence>
<evidence type="ECO:0000256" key="1">
    <source>
        <dbReference type="ARBA" id="ARBA00004383"/>
    </source>
</evidence>
<keyword evidence="3" id="KW-0813">Transport</keyword>
<keyword evidence="8" id="KW-1133">Transmembrane helix</keyword>
<dbReference type="PANTHER" id="PTHR33446">
    <property type="entry name" value="PROTEIN TONB-RELATED"/>
    <property type="match status" value="1"/>
</dbReference>
<dbReference type="EMBL" id="JAPDPJ010000033">
    <property type="protein sequence ID" value="MCW3787630.1"/>
    <property type="molecule type" value="Genomic_DNA"/>
</dbReference>
<dbReference type="InterPro" id="IPR051045">
    <property type="entry name" value="TonB-dependent_transducer"/>
</dbReference>
<reference evidence="12" key="1">
    <citation type="submission" date="2022-10" db="EMBL/GenBank/DDBJ databases">
        <authorList>
            <person name="Yu W.X."/>
        </authorList>
    </citation>
    <scope>NUCLEOTIDE SEQUENCE</scope>
    <source>
        <strain evidence="12">AAT</strain>
    </source>
</reference>
<feature type="signal peptide" evidence="10">
    <location>
        <begin position="1"/>
        <end position="19"/>
    </location>
</feature>
<keyword evidence="10" id="KW-0732">Signal</keyword>
<dbReference type="PANTHER" id="PTHR33446:SF2">
    <property type="entry name" value="PROTEIN TONB"/>
    <property type="match status" value="1"/>
</dbReference>
<dbReference type="Proteomes" id="UP001209229">
    <property type="component" value="Unassembled WGS sequence"/>
</dbReference>
<dbReference type="SUPFAM" id="SSF74653">
    <property type="entry name" value="TolA/TonB C-terminal domain"/>
    <property type="match status" value="1"/>
</dbReference>
<evidence type="ECO:0000313" key="13">
    <source>
        <dbReference type="Proteomes" id="UP001209229"/>
    </source>
</evidence>
<evidence type="ECO:0000256" key="6">
    <source>
        <dbReference type="ARBA" id="ARBA00022692"/>
    </source>
</evidence>
<dbReference type="RefSeq" id="WP_301191195.1">
    <property type="nucleotide sequence ID" value="NZ_JAPDPJ010000033.1"/>
</dbReference>
<comment type="subcellular location">
    <subcellularLocation>
        <location evidence="1">Cell inner membrane</location>
        <topology evidence="1">Single-pass membrane protein</topology>
        <orientation evidence="1">Periplasmic side</orientation>
    </subcellularLocation>
</comment>
<dbReference type="AlphaFoldDB" id="A0AAE3M6S7"/>
<dbReference type="NCBIfam" id="TIGR01352">
    <property type="entry name" value="tonB_Cterm"/>
    <property type="match status" value="1"/>
</dbReference>
<dbReference type="SUPFAM" id="SSF103088">
    <property type="entry name" value="OmpA-like"/>
    <property type="match status" value="1"/>
</dbReference>